<protein>
    <submittedName>
        <fullName evidence="1">Uncharacterized protein</fullName>
    </submittedName>
</protein>
<dbReference type="EMBL" id="GAIX01013673">
    <property type="protein sequence ID" value="JAA78887.1"/>
    <property type="molecule type" value="Transcribed_RNA"/>
</dbReference>
<sequence>MHPSTLFHNSVTLCICRLFIIFNRIITPNGTVRLRDHFLQAELKMDLSMLYHLPVYPGKNLLNLRIVRVFS</sequence>
<dbReference type="AlphaFoldDB" id="S4PSJ6"/>
<reference evidence="1" key="1">
    <citation type="journal article" date="2013" name="BMC Genomics">
        <title>Unscrambling butterfly oogenesis.</title>
        <authorList>
            <person name="Carter J.M."/>
            <person name="Baker S.C."/>
            <person name="Pink R."/>
            <person name="Carter D.R."/>
            <person name="Collins A."/>
            <person name="Tomlin J."/>
            <person name="Gibbs M."/>
            <person name="Breuker C.J."/>
        </authorList>
    </citation>
    <scope>NUCLEOTIDE SEQUENCE</scope>
    <source>
        <tissue evidence="1">Ovary</tissue>
    </source>
</reference>
<reference evidence="1" key="2">
    <citation type="submission" date="2013-05" db="EMBL/GenBank/DDBJ databases">
        <authorList>
            <person name="Carter J.-M."/>
            <person name="Baker S.C."/>
            <person name="Pink R."/>
            <person name="Carter D.R.F."/>
            <person name="Collins A."/>
            <person name="Tomlin J."/>
            <person name="Gibbs M."/>
            <person name="Breuker C.J."/>
        </authorList>
    </citation>
    <scope>NUCLEOTIDE SEQUENCE</scope>
    <source>
        <tissue evidence="1">Ovary</tissue>
    </source>
</reference>
<name>S4PSJ6_9NEOP</name>
<accession>S4PSJ6</accession>
<evidence type="ECO:0000313" key="1">
    <source>
        <dbReference type="EMBL" id="JAA78887.1"/>
    </source>
</evidence>
<proteinExistence type="predicted"/>
<organism evidence="1">
    <name type="scientific">Pararge aegeria</name>
    <name type="common">speckled wood butterfly</name>
    <dbReference type="NCBI Taxonomy" id="116150"/>
    <lineage>
        <taxon>Eukaryota</taxon>
        <taxon>Metazoa</taxon>
        <taxon>Ecdysozoa</taxon>
        <taxon>Arthropoda</taxon>
        <taxon>Hexapoda</taxon>
        <taxon>Insecta</taxon>
        <taxon>Pterygota</taxon>
        <taxon>Neoptera</taxon>
        <taxon>Endopterygota</taxon>
        <taxon>Lepidoptera</taxon>
        <taxon>Glossata</taxon>
        <taxon>Ditrysia</taxon>
        <taxon>Papilionoidea</taxon>
        <taxon>Nymphalidae</taxon>
        <taxon>Satyrinae</taxon>
        <taxon>Satyrini</taxon>
        <taxon>Parargina</taxon>
        <taxon>Pararge</taxon>
    </lineage>
</organism>